<feature type="transmembrane region" description="Helical" evidence="8">
    <location>
        <begin position="316"/>
        <end position="334"/>
    </location>
</feature>
<dbReference type="FunFam" id="1.20.1720.10:FF:000004">
    <property type="entry name" value="EmrB/QacA family drug resistance transporter"/>
    <property type="match status" value="1"/>
</dbReference>
<accession>A0A7W0HNI3</accession>
<evidence type="ECO:0000259" key="9">
    <source>
        <dbReference type="PROSITE" id="PS50850"/>
    </source>
</evidence>
<feature type="transmembrane region" description="Helical" evidence="8">
    <location>
        <begin position="157"/>
        <end position="178"/>
    </location>
</feature>
<dbReference type="Pfam" id="PF07690">
    <property type="entry name" value="MFS_1"/>
    <property type="match status" value="1"/>
</dbReference>
<evidence type="ECO:0000256" key="2">
    <source>
        <dbReference type="ARBA" id="ARBA00007520"/>
    </source>
</evidence>
<feature type="transmembrane region" description="Helical" evidence="8">
    <location>
        <begin position="71"/>
        <end position="90"/>
    </location>
</feature>
<dbReference type="PRINTS" id="PR01036">
    <property type="entry name" value="TCRTETB"/>
</dbReference>
<dbReference type="InterPro" id="IPR036259">
    <property type="entry name" value="MFS_trans_sf"/>
</dbReference>
<evidence type="ECO:0000256" key="1">
    <source>
        <dbReference type="ARBA" id="ARBA00004651"/>
    </source>
</evidence>
<organism evidence="10 11">
    <name type="scientific">Nonomuraea soli</name>
    <dbReference type="NCBI Taxonomy" id="1032476"/>
    <lineage>
        <taxon>Bacteria</taxon>
        <taxon>Bacillati</taxon>
        <taxon>Actinomycetota</taxon>
        <taxon>Actinomycetes</taxon>
        <taxon>Streptosporangiales</taxon>
        <taxon>Streptosporangiaceae</taxon>
        <taxon>Nonomuraea</taxon>
    </lineage>
</organism>
<keyword evidence="4" id="KW-1003">Cell membrane</keyword>
<keyword evidence="5 8" id="KW-0812">Transmembrane</keyword>
<dbReference type="Proteomes" id="UP000530928">
    <property type="component" value="Unassembled WGS sequence"/>
</dbReference>
<name>A0A7W0HNI3_9ACTN</name>
<feature type="transmembrane region" description="Helical" evidence="8">
    <location>
        <begin position="340"/>
        <end position="362"/>
    </location>
</feature>
<feature type="transmembrane region" description="Helical" evidence="8">
    <location>
        <begin position="215"/>
        <end position="232"/>
    </location>
</feature>
<feature type="domain" description="Major facilitator superfamily (MFS) profile" evidence="9">
    <location>
        <begin position="6"/>
        <end position="433"/>
    </location>
</feature>
<evidence type="ECO:0000313" key="11">
    <source>
        <dbReference type="Proteomes" id="UP000530928"/>
    </source>
</evidence>
<feature type="transmembrane region" description="Helical" evidence="8">
    <location>
        <begin position="374"/>
        <end position="398"/>
    </location>
</feature>
<gene>
    <name evidence="10" type="ORF">HNR30_001097</name>
</gene>
<dbReference type="Gene3D" id="1.20.1720.10">
    <property type="entry name" value="Multidrug resistance protein D"/>
    <property type="match status" value="1"/>
</dbReference>
<feature type="transmembrane region" description="Helical" evidence="8">
    <location>
        <begin position="129"/>
        <end position="151"/>
    </location>
</feature>
<dbReference type="InterPro" id="IPR020846">
    <property type="entry name" value="MFS_dom"/>
</dbReference>
<feature type="transmembrane region" description="Helical" evidence="8">
    <location>
        <begin position="253"/>
        <end position="274"/>
    </location>
</feature>
<feature type="transmembrane region" description="Helical" evidence="8">
    <location>
        <begin position="190"/>
        <end position="209"/>
    </location>
</feature>
<keyword evidence="7 8" id="KW-0472">Membrane</keyword>
<dbReference type="PROSITE" id="PS50850">
    <property type="entry name" value="MFS"/>
    <property type="match status" value="1"/>
</dbReference>
<comment type="caution">
    <text evidence="10">The sequence shown here is derived from an EMBL/GenBank/DDBJ whole genome shotgun (WGS) entry which is preliminary data.</text>
</comment>
<sequence length="443" mass="45477">MSISRVLPGLLLAMLLAALDQTLMTPALPAIARDLGGLEQMPAVVTAYLVTATVVMPLYGKLGDALGRKPVMLAAIALFVTGAVLCALAATMPQLIAFRVIQGLGGGGLMVGSQAIIGELVSPRERGRYLGLIGAAYAVAIVAGPLIGGLVVDRASWRWIFAIHPPLGLIAFVLLALTLRLPRPSHRARIDYAGAAALAVAVVGVVMLGQTREPAWLGVAVAGAALWTVTALRARDPVLPLRLFRDRGFAVPVTISFLIGFALFGTLTYLPAYLQITEGASATGGGLIVTALMAGVLVTTVLSGRLITRTGRYRPYPIAGTALAASGLAALAVLDPGPVALVLAMPVIGLGVGLVMQVMVLITQNGASRDDLGVATASVTFLRQIGASAGVAVAGAVVTGGDLATTVPHVFAIMAPLLVVAFLLSFALPVRPLRTTAYVKETV</sequence>
<evidence type="ECO:0000313" key="10">
    <source>
        <dbReference type="EMBL" id="MBA2889762.1"/>
    </source>
</evidence>
<dbReference type="PANTHER" id="PTHR23501">
    <property type="entry name" value="MAJOR FACILITATOR SUPERFAMILY"/>
    <property type="match status" value="1"/>
</dbReference>
<feature type="transmembrane region" description="Helical" evidence="8">
    <location>
        <begin position="410"/>
        <end position="430"/>
    </location>
</feature>
<feature type="transmembrane region" description="Helical" evidence="8">
    <location>
        <begin position="96"/>
        <end position="117"/>
    </location>
</feature>
<dbReference type="AlphaFoldDB" id="A0A7W0HNI3"/>
<reference evidence="10 11" key="1">
    <citation type="submission" date="2020-07" db="EMBL/GenBank/DDBJ databases">
        <title>Genomic Encyclopedia of Type Strains, Phase IV (KMG-IV): sequencing the most valuable type-strain genomes for metagenomic binning, comparative biology and taxonomic classification.</title>
        <authorList>
            <person name="Goeker M."/>
        </authorList>
    </citation>
    <scope>NUCLEOTIDE SEQUENCE [LARGE SCALE GENOMIC DNA]</scope>
    <source>
        <strain evidence="10 11">DSM 45533</strain>
    </source>
</reference>
<dbReference type="PROSITE" id="PS00217">
    <property type="entry name" value="SUGAR_TRANSPORT_2"/>
    <property type="match status" value="1"/>
</dbReference>
<dbReference type="GO" id="GO:0005886">
    <property type="term" value="C:plasma membrane"/>
    <property type="evidence" value="ECO:0007669"/>
    <property type="project" value="UniProtKB-SubCell"/>
</dbReference>
<comment type="subcellular location">
    <subcellularLocation>
        <location evidence="1">Cell membrane</location>
        <topology evidence="1">Multi-pass membrane protein</topology>
    </subcellularLocation>
</comment>
<protein>
    <submittedName>
        <fullName evidence="10">EmrB/QacA subfamily drug resistance transporter</fullName>
    </submittedName>
</protein>
<evidence type="ECO:0000256" key="5">
    <source>
        <dbReference type="ARBA" id="ARBA00022692"/>
    </source>
</evidence>
<dbReference type="SUPFAM" id="SSF103473">
    <property type="entry name" value="MFS general substrate transporter"/>
    <property type="match status" value="1"/>
</dbReference>
<dbReference type="InterPro" id="IPR005829">
    <property type="entry name" value="Sugar_transporter_CS"/>
</dbReference>
<dbReference type="PANTHER" id="PTHR23501:SF197">
    <property type="entry name" value="COMD"/>
    <property type="match status" value="1"/>
</dbReference>
<evidence type="ECO:0000256" key="7">
    <source>
        <dbReference type="ARBA" id="ARBA00023136"/>
    </source>
</evidence>
<proteinExistence type="inferred from homology"/>
<dbReference type="InterPro" id="IPR011701">
    <property type="entry name" value="MFS"/>
</dbReference>
<keyword evidence="11" id="KW-1185">Reference proteome</keyword>
<evidence type="ECO:0000256" key="3">
    <source>
        <dbReference type="ARBA" id="ARBA00022448"/>
    </source>
</evidence>
<dbReference type="GO" id="GO:0022857">
    <property type="term" value="F:transmembrane transporter activity"/>
    <property type="evidence" value="ECO:0007669"/>
    <property type="project" value="InterPro"/>
</dbReference>
<dbReference type="Gene3D" id="1.20.1250.20">
    <property type="entry name" value="MFS general substrate transporter like domains"/>
    <property type="match status" value="1"/>
</dbReference>
<keyword evidence="6 8" id="KW-1133">Transmembrane helix</keyword>
<feature type="transmembrane region" description="Helical" evidence="8">
    <location>
        <begin position="39"/>
        <end position="59"/>
    </location>
</feature>
<dbReference type="EMBL" id="JACDUR010000001">
    <property type="protein sequence ID" value="MBA2889762.1"/>
    <property type="molecule type" value="Genomic_DNA"/>
</dbReference>
<evidence type="ECO:0000256" key="4">
    <source>
        <dbReference type="ARBA" id="ARBA00022475"/>
    </source>
</evidence>
<feature type="transmembrane region" description="Helical" evidence="8">
    <location>
        <begin position="280"/>
        <end position="304"/>
    </location>
</feature>
<keyword evidence="3" id="KW-0813">Transport</keyword>
<comment type="similarity">
    <text evidence="2">Belongs to the major facilitator superfamily. TCR/Tet family.</text>
</comment>
<evidence type="ECO:0000256" key="8">
    <source>
        <dbReference type="SAM" id="Phobius"/>
    </source>
</evidence>
<dbReference type="RefSeq" id="WP_181608519.1">
    <property type="nucleotide sequence ID" value="NZ_BAABAM010000001.1"/>
</dbReference>
<evidence type="ECO:0000256" key="6">
    <source>
        <dbReference type="ARBA" id="ARBA00022989"/>
    </source>
</evidence>